<dbReference type="SMART" id="SM00422">
    <property type="entry name" value="HTH_MERR"/>
    <property type="match status" value="1"/>
</dbReference>
<dbReference type="InterPro" id="IPR047057">
    <property type="entry name" value="MerR_fam"/>
</dbReference>
<evidence type="ECO:0000313" key="4">
    <source>
        <dbReference type="EMBL" id="QCF25789.1"/>
    </source>
</evidence>
<dbReference type="SUPFAM" id="SSF46955">
    <property type="entry name" value="Putative DNA-binding domain"/>
    <property type="match status" value="1"/>
</dbReference>
<reference evidence="4 5" key="1">
    <citation type="submission" date="2018-07" db="EMBL/GenBank/DDBJ databases">
        <title>Marsedoiliclastica nanhaica gen. nov. sp. nov., a novel marine hydrocarbonoclastic bacterium isolated from an in-situ enriched hydrocarbon-degrading consortium in deep-sea sediment.</title>
        <authorList>
            <person name="Dong C."/>
            <person name="Ma T."/>
            <person name="Liu R."/>
            <person name="Shao Z."/>
        </authorList>
    </citation>
    <scope>NUCLEOTIDE SEQUENCE [LARGE SCALE GENOMIC DNA]</scope>
    <source>
        <strain evidence="5">soil36-7</strain>
    </source>
</reference>
<protein>
    <submittedName>
        <fullName evidence="4">MerR family transcriptional regulator</fullName>
    </submittedName>
</protein>
<proteinExistence type="predicted"/>
<dbReference type="PANTHER" id="PTHR30204">
    <property type="entry name" value="REDOX-CYCLING DRUG-SENSING TRANSCRIPTIONAL ACTIVATOR SOXR"/>
    <property type="match status" value="1"/>
</dbReference>
<evidence type="ECO:0000259" key="3">
    <source>
        <dbReference type="PROSITE" id="PS50937"/>
    </source>
</evidence>
<evidence type="ECO:0000313" key="5">
    <source>
        <dbReference type="Proteomes" id="UP000298049"/>
    </source>
</evidence>
<sequence length="292" mass="32131">MNLPFDTHAQLNALIQQEGSPESGTGSATEYTVDALARASGSTVRNVRAYQDRGLLPPPERRGRAGVYSDLHLSRMRLINNLLQRGYTLANIKEMISAWEQGADLSQLLGLEQAISSPWTNETPSHVSAQELAEMFSGDLSAENMRKALQLGLIESTRDGFLLKQPRLLNAGAELVRLGIPLGQLFDVLGPLRENVQHVAEDLVRLASRLIDRYGEQVPPTEDLPKLAHLVWRLRPIALVAVESEVQRAMEDAANKFLIERVSNVFGKAAQANNASPPEAQEQKNATESPEE</sequence>
<dbReference type="AlphaFoldDB" id="A0A4P7XFN9"/>
<dbReference type="OrthoDB" id="6716891at2"/>
<dbReference type="KEGG" id="hmi:soil367_07575"/>
<name>A0A4P7XFN9_9ALTE</name>
<dbReference type="RefSeq" id="WP_136548433.1">
    <property type="nucleotide sequence ID" value="NZ_CP031093.1"/>
</dbReference>
<dbReference type="InterPro" id="IPR000551">
    <property type="entry name" value="MerR-type_HTH_dom"/>
</dbReference>
<evidence type="ECO:0000256" key="2">
    <source>
        <dbReference type="SAM" id="MobiDB-lite"/>
    </source>
</evidence>
<dbReference type="PRINTS" id="PR00040">
    <property type="entry name" value="HTHMERR"/>
</dbReference>
<gene>
    <name evidence="4" type="ORF">soil367_07575</name>
</gene>
<feature type="domain" description="HTH merR-type" evidence="3">
    <location>
        <begin position="30"/>
        <end position="98"/>
    </location>
</feature>
<dbReference type="EMBL" id="CP031093">
    <property type="protein sequence ID" value="QCF25789.1"/>
    <property type="molecule type" value="Genomic_DNA"/>
</dbReference>
<keyword evidence="1" id="KW-0238">DNA-binding</keyword>
<dbReference type="GO" id="GO:0003700">
    <property type="term" value="F:DNA-binding transcription factor activity"/>
    <property type="evidence" value="ECO:0007669"/>
    <property type="project" value="InterPro"/>
</dbReference>
<dbReference type="PANTHER" id="PTHR30204:SF93">
    <property type="entry name" value="HTH MERR-TYPE DOMAIN-CONTAINING PROTEIN"/>
    <property type="match status" value="1"/>
</dbReference>
<dbReference type="Gene3D" id="1.10.1660.10">
    <property type="match status" value="1"/>
</dbReference>
<dbReference type="Proteomes" id="UP000298049">
    <property type="component" value="Chromosome"/>
</dbReference>
<feature type="region of interest" description="Disordered" evidence="2">
    <location>
        <begin position="269"/>
        <end position="292"/>
    </location>
</feature>
<organism evidence="4 5">
    <name type="scientific">Hydrocarboniclastica marina</name>
    <dbReference type="NCBI Taxonomy" id="2259620"/>
    <lineage>
        <taxon>Bacteria</taxon>
        <taxon>Pseudomonadati</taxon>
        <taxon>Pseudomonadota</taxon>
        <taxon>Gammaproteobacteria</taxon>
        <taxon>Alteromonadales</taxon>
        <taxon>Alteromonadaceae</taxon>
        <taxon>Hydrocarboniclastica</taxon>
    </lineage>
</organism>
<dbReference type="InterPro" id="IPR009061">
    <property type="entry name" value="DNA-bd_dom_put_sf"/>
</dbReference>
<feature type="compositionally biased region" description="Polar residues" evidence="2">
    <location>
        <begin position="283"/>
        <end position="292"/>
    </location>
</feature>
<dbReference type="Pfam" id="PF13411">
    <property type="entry name" value="MerR_1"/>
    <property type="match status" value="1"/>
</dbReference>
<keyword evidence="5" id="KW-1185">Reference proteome</keyword>
<dbReference type="PROSITE" id="PS50937">
    <property type="entry name" value="HTH_MERR_2"/>
    <property type="match status" value="1"/>
</dbReference>
<dbReference type="CDD" id="cd04778">
    <property type="entry name" value="HTH_MerR-like_sg2"/>
    <property type="match status" value="1"/>
</dbReference>
<evidence type="ECO:0000256" key="1">
    <source>
        <dbReference type="ARBA" id="ARBA00023125"/>
    </source>
</evidence>
<accession>A0A4P7XFN9</accession>
<dbReference type="GO" id="GO:0003677">
    <property type="term" value="F:DNA binding"/>
    <property type="evidence" value="ECO:0007669"/>
    <property type="project" value="UniProtKB-KW"/>
</dbReference>